<accession>S7V9F9</accession>
<dbReference type="InterPro" id="IPR003731">
    <property type="entry name" value="Di-Nase_FeMo-co_biosynth"/>
</dbReference>
<dbReference type="EMBL" id="ATHJ01000057">
    <property type="protein sequence ID" value="EPR43324.1"/>
    <property type="molecule type" value="Genomic_DNA"/>
</dbReference>
<gene>
    <name evidence="2" type="ORF">dsmv_1350</name>
</gene>
<dbReference type="SUPFAM" id="SSF53146">
    <property type="entry name" value="Nitrogenase accessory factor-like"/>
    <property type="match status" value="1"/>
</dbReference>
<dbReference type="STRING" id="897.B2D07_08760"/>
<proteinExistence type="predicted"/>
<evidence type="ECO:0000313" key="3">
    <source>
        <dbReference type="Proteomes" id="UP000014977"/>
    </source>
</evidence>
<name>S7V9F9_DESML</name>
<sequence length="121" mass="12810">MKIAVTSKGTDIQSAVDPRFGRAAYILIVDSELENLEVIDNQKNVDAFKGAGIQAAATLGEKQVDVLLTGYCGPNAFRTLQAAGIKVANDANNCGTVEAAVKAFNEGRLAFLKDANVDGHW</sequence>
<protein>
    <submittedName>
        <fullName evidence="2">Dinitrogenase iron-molybdenum cofactor biosynthesis protein</fullName>
    </submittedName>
</protein>
<dbReference type="Gene3D" id="3.30.420.130">
    <property type="entry name" value="Dinitrogenase iron-molybdenum cofactor biosynthesis domain"/>
    <property type="match status" value="1"/>
</dbReference>
<organism evidence="2 3">
    <name type="scientific">Desulfococcus multivorans DSM 2059</name>
    <dbReference type="NCBI Taxonomy" id="1121405"/>
    <lineage>
        <taxon>Bacteria</taxon>
        <taxon>Pseudomonadati</taxon>
        <taxon>Thermodesulfobacteriota</taxon>
        <taxon>Desulfobacteria</taxon>
        <taxon>Desulfobacterales</taxon>
        <taxon>Desulfococcaceae</taxon>
        <taxon>Desulfococcus</taxon>
    </lineage>
</organism>
<dbReference type="CDD" id="cd00851">
    <property type="entry name" value="MTH1175"/>
    <property type="match status" value="1"/>
</dbReference>
<dbReference type="AlphaFoldDB" id="S7V9F9"/>
<dbReference type="OrthoDB" id="9807451at2"/>
<comment type="caution">
    <text evidence="2">The sequence shown here is derived from an EMBL/GenBank/DDBJ whole genome shotgun (WGS) entry which is preliminary data.</text>
</comment>
<dbReference type="Pfam" id="PF02579">
    <property type="entry name" value="Nitro_FeMo-Co"/>
    <property type="match status" value="1"/>
</dbReference>
<evidence type="ECO:0000313" key="2">
    <source>
        <dbReference type="EMBL" id="EPR43324.1"/>
    </source>
</evidence>
<dbReference type="PANTHER" id="PTHR42983">
    <property type="entry name" value="DINITROGENASE IRON-MOLYBDENUM COFACTOR PROTEIN-RELATED"/>
    <property type="match status" value="1"/>
</dbReference>
<dbReference type="PATRIC" id="fig|1121405.3.peg.661"/>
<dbReference type="Proteomes" id="UP000014977">
    <property type="component" value="Unassembled WGS sequence"/>
</dbReference>
<dbReference type="eggNOG" id="COG1433">
    <property type="taxonomic scope" value="Bacteria"/>
</dbReference>
<dbReference type="PANTHER" id="PTHR42983:SF1">
    <property type="entry name" value="IRON-MOLYBDENUM PROTEIN"/>
    <property type="match status" value="1"/>
</dbReference>
<dbReference type="InterPro" id="IPR033913">
    <property type="entry name" value="MTH1175_dom"/>
</dbReference>
<evidence type="ECO:0000259" key="1">
    <source>
        <dbReference type="Pfam" id="PF02579"/>
    </source>
</evidence>
<keyword evidence="3" id="KW-1185">Reference proteome</keyword>
<reference evidence="2 3" key="1">
    <citation type="journal article" date="2013" name="Genome Announc.">
        <title>Draft genome sequences for three mercury-methylating, sulfate-reducing bacteria.</title>
        <authorList>
            <person name="Brown S.D."/>
            <person name="Hurt R.A.Jr."/>
            <person name="Gilmour C.C."/>
            <person name="Elias D.A."/>
        </authorList>
    </citation>
    <scope>NUCLEOTIDE SEQUENCE [LARGE SCALE GENOMIC DNA]</scope>
    <source>
        <strain evidence="2 3">DSM 2059</strain>
    </source>
</reference>
<feature type="domain" description="Dinitrogenase iron-molybdenum cofactor biosynthesis" evidence="1">
    <location>
        <begin position="13"/>
        <end position="105"/>
    </location>
</feature>
<dbReference type="RefSeq" id="WP_020875697.1">
    <property type="nucleotide sequence ID" value="NZ_ATHJ01000057.1"/>
</dbReference>
<dbReference type="InterPro" id="IPR036105">
    <property type="entry name" value="DiNase_FeMo-co_biosyn_sf"/>
</dbReference>